<accession>A0A0E0KW91</accession>
<evidence type="ECO:0000256" key="2">
    <source>
        <dbReference type="SAM" id="MobiDB-lite"/>
    </source>
</evidence>
<evidence type="ECO:0000313" key="4">
    <source>
        <dbReference type="Proteomes" id="UP000026962"/>
    </source>
</evidence>
<dbReference type="EnsemblPlants" id="OPUNC04G25750.1">
    <property type="protein sequence ID" value="OPUNC04G25750.1"/>
    <property type="gene ID" value="OPUNC04G25750"/>
</dbReference>
<dbReference type="eggNOG" id="KOG0570">
    <property type="taxonomic scope" value="Eukaryota"/>
</dbReference>
<dbReference type="GO" id="GO:0003712">
    <property type="term" value="F:transcription coregulator activity"/>
    <property type="evidence" value="ECO:0007669"/>
    <property type="project" value="InterPro"/>
</dbReference>
<dbReference type="InterPro" id="IPR052402">
    <property type="entry name" value="ADCK_kinase"/>
</dbReference>
<comment type="function">
    <text evidence="1">Component of the Mediator complex, a coactivator involved in the regulated transcription of nearly all RNA polymerase II-dependent genes. Mediator functions as a bridge to convey information from gene-specific regulatory proteins to the basal RNA polymerase II transcription machinery.</text>
</comment>
<dbReference type="HOGENOM" id="CLU_864313_0_0_1"/>
<dbReference type="GO" id="GO:0016592">
    <property type="term" value="C:mediator complex"/>
    <property type="evidence" value="ECO:0007669"/>
    <property type="project" value="InterPro"/>
</dbReference>
<reference evidence="3" key="2">
    <citation type="submission" date="2018-05" db="EMBL/GenBank/DDBJ databases">
        <title>OpunRS2 (Oryza punctata Reference Sequence Version 2).</title>
        <authorList>
            <person name="Zhang J."/>
            <person name="Kudrna D."/>
            <person name="Lee S."/>
            <person name="Talag J."/>
            <person name="Welchert J."/>
            <person name="Wing R.A."/>
        </authorList>
    </citation>
    <scope>NUCLEOTIDE SEQUENCE [LARGE SCALE GENOMIC DNA]</scope>
</reference>
<dbReference type="PANTHER" id="PTHR45890:SF1">
    <property type="entry name" value="AARF DOMAIN CONTAINING KINASE 2"/>
    <property type="match status" value="1"/>
</dbReference>
<keyword evidence="1" id="KW-0804">Transcription</keyword>
<dbReference type="AlphaFoldDB" id="A0A0E0KW91"/>
<evidence type="ECO:0000256" key="1">
    <source>
        <dbReference type="RuleBase" id="RU364060"/>
    </source>
</evidence>
<keyword evidence="4" id="KW-1185">Reference proteome</keyword>
<name>A0A0E0KW91_ORYPU</name>
<proteinExistence type="inferred from homology"/>
<feature type="region of interest" description="Disordered" evidence="2">
    <location>
        <begin position="1"/>
        <end position="28"/>
    </location>
</feature>
<dbReference type="Proteomes" id="UP000026962">
    <property type="component" value="Chromosome 4"/>
</dbReference>
<comment type="subcellular location">
    <subcellularLocation>
        <location evidence="1">Nucleus</location>
    </subcellularLocation>
</comment>
<dbReference type="eggNOG" id="KOG1236">
    <property type="taxonomic scope" value="Eukaryota"/>
</dbReference>
<protein>
    <recommendedName>
        <fullName evidence="1">Mediator of RNA polymerase II transcription subunit 7</fullName>
    </recommendedName>
</protein>
<dbReference type="STRING" id="4537.A0A0E0KW91"/>
<reference evidence="3" key="1">
    <citation type="submission" date="2015-04" db="UniProtKB">
        <authorList>
            <consortium name="EnsemblPlants"/>
        </authorList>
    </citation>
    <scope>IDENTIFICATION</scope>
</reference>
<dbReference type="PANTHER" id="PTHR45890">
    <property type="entry name" value="AARF DOMAIN CONTAINING KINASE 2 (PREDICTED)"/>
    <property type="match status" value="1"/>
</dbReference>
<dbReference type="InterPro" id="IPR009244">
    <property type="entry name" value="Mediatior_Med7"/>
</dbReference>
<keyword evidence="1" id="KW-0805">Transcription regulation</keyword>
<comment type="subunit">
    <text evidence="1">Component of the Mediator complex.</text>
</comment>
<sequence>MEMMPREKEAEGVEQGEDAGADLAPNHPGQLPGLNGSFACGSECIALLCVRPTVEQQALARAAAYPPPPPYYRLYKDYEKDLSSAPEPPPPVDGPYQLFGATYTTDVVLPSLEDQGVRQLYPKSPDIGAKDPEQRTSAPYFGASRYFSGETITARATLENQIQRRKQAIEDTKHLVSIHLLQVDNFVHADMHPGNILFFKAVARRDGLTAAERTLKLSKQQNCPNPKAFIEEVQRSFSFWGTSEGDAVHPAECMHQLLEQVRRHKVNIDGNVCTVMVTTLVLEGWQRKLDPDYNVMKTLQTLLFKEDWAKSLQYTIDGLMAP</sequence>
<feature type="compositionally biased region" description="Basic and acidic residues" evidence="2">
    <location>
        <begin position="1"/>
        <end position="11"/>
    </location>
</feature>
<comment type="similarity">
    <text evidence="1">Belongs to the Mediator complex subunit 7 family.</text>
</comment>
<keyword evidence="1" id="KW-0539">Nucleus</keyword>
<dbReference type="Gramene" id="OPUNC04G25750.1">
    <property type="protein sequence ID" value="OPUNC04G25750.1"/>
    <property type="gene ID" value="OPUNC04G25750"/>
</dbReference>
<evidence type="ECO:0000313" key="3">
    <source>
        <dbReference type="EnsemblPlants" id="OPUNC04G25750.1"/>
    </source>
</evidence>
<dbReference type="Pfam" id="PF05983">
    <property type="entry name" value="Med7"/>
    <property type="match status" value="1"/>
</dbReference>
<organism evidence="3">
    <name type="scientific">Oryza punctata</name>
    <name type="common">Red rice</name>
    <dbReference type="NCBI Taxonomy" id="4537"/>
    <lineage>
        <taxon>Eukaryota</taxon>
        <taxon>Viridiplantae</taxon>
        <taxon>Streptophyta</taxon>
        <taxon>Embryophyta</taxon>
        <taxon>Tracheophyta</taxon>
        <taxon>Spermatophyta</taxon>
        <taxon>Magnoliopsida</taxon>
        <taxon>Liliopsida</taxon>
        <taxon>Poales</taxon>
        <taxon>Poaceae</taxon>
        <taxon>BOP clade</taxon>
        <taxon>Oryzoideae</taxon>
        <taxon>Oryzeae</taxon>
        <taxon>Oryzinae</taxon>
        <taxon>Oryza</taxon>
    </lineage>
</organism>
<dbReference type="GO" id="GO:0006357">
    <property type="term" value="P:regulation of transcription by RNA polymerase II"/>
    <property type="evidence" value="ECO:0007669"/>
    <property type="project" value="InterPro"/>
</dbReference>
<keyword evidence="1" id="KW-0010">Activator</keyword>